<dbReference type="RefSeq" id="WP_151583081.1">
    <property type="nucleotide sequence ID" value="NZ_CP182503.1"/>
</dbReference>
<proteinExistence type="predicted"/>
<feature type="transmembrane region" description="Helical" evidence="1">
    <location>
        <begin position="100"/>
        <end position="124"/>
    </location>
</feature>
<name>A0A7J5DR32_NOCSI</name>
<evidence type="ECO:0000256" key="1">
    <source>
        <dbReference type="SAM" id="Phobius"/>
    </source>
</evidence>
<sequence>MTSSRQLTVLGAALVAAVFVAPSLLATLVVGDYSSVGALRDGLPAAFAEHWRLGDGAVSHALGRSADYWATFHLVKAVAAALLLAVLVTALRRRRRRPPVLTAGLVLLTALAVVLVIANLQGAVAPVSSLLSMLPADAVSAAADARGTDAFDGLVHDFAVYHAAVAVLAGGTTIILAVMGVRAWRRRGRPMAVVAFSAALLLGVVALANVTTTADPEPALVAFLDAASR</sequence>
<gene>
    <name evidence="2" type="ORF">F9L07_27360</name>
</gene>
<reference evidence="2 3" key="1">
    <citation type="submission" date="2019-09" db="EMBL/GenBank/DDBJ databases">
        <title>Pimelobacter sp. isolated from Paulinella.</title>
        <authorList>
            <person name="Jeong S.E."/>
        </authorList>
    </citation>
    <scope>NUCLEOTIDE SEQUENCE [LARGE SCALE GENOMIC DNA]</scope>
    <source>
        <strain evidence="2 3">Pch-N</strain>
    </source>
</reference>
<organism evidence="2 3">
    <name type="scientific">Nocardioides simplex</name>
    <name type="common">Arthrobacter simplex</name>
    <dbReference type="NCBI Taxonomy" id="2045"/>
    <lineage>
        <taxon>Bacteria</taxon>
        <taxon>Bacillati</taxon>
        <taxon>Actinomycetota</taxon>
        <taxon>Actinomycetes</taxon>
        <taxon>Propionibacteriales</taxon>
        <taxon>Nocardioidaceae</taxon>
        <taxon>Pimelobacter</taxon>
    </lineage>
</organism>
<accession>A0A7J5DR32</accession>
<comment type="caution">
    <text evidence="2">The sequence shown here is derived from an EMBL/GenBank/DDBJ whole genome shotgun (WGS) entry which is preliminary data.</text>
</comment>
<feature type="transmembrane region" description="Helical" evidence="1">
    <location>
        <begin position="159"/>
        <end position="179"/>
    </location>
</feature>
<dbReference type="EMBL" id="WBVM01000006">
    <property type="protein sequence ID" value="KAB2807208.1"/>
    <property type="molecule type" value="Genomic_DNA"/>
</dbReference>
<evidence type="ECO:0000313" key="3">
    <source>
        <dbReference type="Proteomes" id="UP000449906"/>
    </source>
</evidence>
<protein>
    <submittedName>
        <fullName evidence="2">Tat (Twin-arginine translocation) pathway signal sequence</fullName>
    </submittedName>
</protein>
<keyword evidence="1" id="KW-1133">Transmembrane helix</keyword>
<dbReference type="Proteomes" id="UP000449906">
    <property type="component" value="Unassembled WGS sequence"/>
</dbReference>
<keyword evidence="1" id="KW-0812">Transmembrane</keyword>
<evidence type="ECO:0000313" key="2">
    <source>
        <dbReference type="EMBL" id="KAB2807208.1"/>
    </source>
</evidence>
<feature type="transmembrane region" description="Helical" evidence="1">
    <location>
        <begin position="68"/>
        <end position="88"/>
    </location>
</feature>
<feature type="transmembrane region" description="Helical" evidence="1">
    <location>
        <begin position="191"/>
        <end position="210"/>
    </location>
</feature>
<dbReference type="AlphaFoldDB" id="A0A7J5DR32"/>
<keyword evidence="1" id="KW-0472">Membrane</keyword>